<keyword evidence="1" id="KW-0732">Signal</keyword>
<dbReference type="Proteomes" id="UP000886818">
    <property type="component" value="Chromosome"/>
</dbReference>
<dbReference type="RefSeq" id="WP_218281954.1">
    <property type="nucleotide sequence ID" value="NZ_CP078093.1"/>
</dbReference>
<gene>
    <name evidence="3" type="ORF">KVH43_07565</name>
</gene>
<accession>A0ABX8R896</accession>
<feature type="chain" id="PRO_5046917192" evidence="1">
    <location>
        <begin position="29"/>
        <end position="1058"/>
    </location>
</feature>
<evidence type="ECO:0000313" key="3">
    <source>
        <dbReference type="EMBL" id="QXM05254.1"/>
    </source>
</evidence>
<keyword evidence="4" id="KW-1185">Reference proteome</keyword>
<dbReference type="Pfam" id="PF02368">
    <property type="entry name" value="Big_2"/>
    <property type="match status" value="2"/>
</dbReference>
<evidence type="ECO:0000256" key="1">
    <source>
        <dbReference type="SAM" id="SignalP"/>
    </source>
</evidence>
<feature type="signal peptide" evidence="1">
    <location>
        <begin position="1"/>
        <end position="28"/>
    </location>
</feature>
<feature type="domain" description="BIG2" evidence="2">
    <location>
        <begin position="404"/>
        <end position="484"/>
    </location>
</feature>
<reference evidence="3" key="1">
    <citation type="submission" date="2021-07" db="EMBL/GenBank/DDBJ databases">
        <title>Complete genome sequence of Crassaminicella sp. 143-21, isolated from a deep-sea hydrothermal vent.</title>
        <authorList>
            <person name="Li X."/>
        </authorList>
    </citation>
    <scope>NUCLEOTIDE SEQUENCE</scope>
    <source>
        <strain evidence="3">143-21</strain>
    </source>
</reference>
<evidence type="ECO:0000259" key="2">
    <source>
        <dbReference type="SMART" id="SM00635"/>
    </source>
</evidence>
<organism evidence="3 4">
    <name type="scientific">Crassaminicella indica</name>
    <dbReference type="NCBI Taxonomy" id="2855394"/>
    <lineage>
        <taxon>Bacteria</taxon>
        <taxon>Bacillati</taxon>
        <taxon>Bacillota</taxon>
        <taxon>Clostridia</taxon>
        <taxon>Eubacteriales</taxon>
        <taxon>Clostridiaceae</taxon>
        <taxon>Crassaminicella</taxon>
    </lineage>
</organism>
<dbReference type="InterPro" id="IPR002372">
    <property type="entry name" value="PQQ_rpt_dom"/>
</dbReference>
<sequence>MINKRKKLCIYIIMFCMLFSISIPTSFAIEGKPTVTIDWERHLNSGSYGKLRYDEIPAVHKNGNIYVNNENGYLFAIAPDRTVAWKVNIFQKGRADSKGGAGPVFDKKGIAYIASADKNIYAITADGNILWTFKMDAVVAPGTSCALGKAGTIYSVSENGKLYAINKENGEKKWDIELYISGSCNTPVVSPKDGTIFVGSNCYINAITNDGKIKWHKKFEDRCLYEYSYETGDSMEKRMAVGEDGTLYFMTYALENHIQNKSKNRIHAFNGETGKEKWHKDIYQYVTAPAVDKNVVYYKTQDNRLHALNKEGNEIWVYKAENELYLHKPQLYRRPVAIGYDGTIYVPMGKNLYAINPDGSKKWSSTGGTTMLYTASKPSFRGEIYCVGENGRLVKFTEHNIKRKPNRVEIHQKVFALTKNCTYRINVNLLDTYGCPMDTSRLNWTSSDEKIVQVDQNGNVKTIKKGVAKITATVSDNKQISDTVTIHVVESADSILKVDPKVFDLEEGRGTVIATKILTKDGIEILGEELEWISKTLPIVKVSQTGNVVAVKEGRGEIRVRIKNYPKEEQIIHVNVKRVPIKKVGQEEIKKALNSTIGYYARKGINKDWEAFGMNAAGEDICQYKINGQTYIQKLKNKIKNEGIEDKMTDYERITLGILAAGEDPTKFEGINFIEKIYNWPDLGQGMNAAIWGLIALDAANAEIPLDAKHTRESFIKYILSNMSGEGWSWGGGDTADVDMTGMALCALAPYKDRLDVKVAGNRAIKWLSKNQSEDGRFGTWGNYTSESCSQAIMGLTAWGIDPQGPEFTKRYGNAVTGLLSYHCQDGMFIHIDTKDPSFATPQGLQALAALLDFSKNKCSTIFYKINANKGEAKAITAIEIMPDGIEIEEGQRIQLRVKDQIGREIENKKICWESSDETIAMVDKNGLIQGIKAGKVNICASLKEDKEVKDTSKCTIVGKIFEIKNVQIEDVGNGKNISFSIRNITKDDQSVVAIVGLYDKNTNRLIQQEYVEKVFDPQESYDIKTFFSIPTEGEYMLKLMIWNDWFKGRPLIDAVTE</sequence>
<protein>
    <submittedName>
        <fullName evidence="3">PQQ-binding-like beta-propeller repeat protein</fullName>
    </submittedName>
</protein>
<evidence type="ECO:0000313" key="4">
    <source>
        <dbReference type="Proteomes" id="UP000886818"/>
    </source>
</evidence>
<feature type="domain" description="BIG2" evidence="2">
    <location>
        <begin position="875"/>
        <end position="953"/>
    </location>
</feature>
<proteinExistence type="predicted"/>
<name>A0ABX8R896_9CLOT</name>
<dbReference type="PANTHER" id="PTHR34512">
    <property type="entry name" value="CELL SURFACE PROTEIN"/>
    <property type="match status" value="1"/>
</dbReference>
<dbReference type="SMART" id="SM00635">
    <property type="entry name" value="BID_2"/>
    <property type="match status" value="2"/>
</dbReference>
<dbReference type="EMBL" id="CP078093">
    <property type="protein sequence ID" value="QXM05254.1"/>
    <property type="molecule type" value="Genomic_DNA"/>
</dbReference>
<dbReference type="InterPro" id="IPR018391">
    <property type="entry name" value="PQQ_b-propeller_rpt"/>
</dbReference>
<dbReference type="SMART" id="SM00564">
    <property type="entry name" value="PQQ"/>
    <property type="match status" value="7"/>
</dbReference>
<dbReference type="PANTHER" id="PTHR34512:SF30">
    <property type="entry name" value="OUTER MEMBRANE PROTEIN ASSEMBLY FACTOR BAMB"/>
    <property type="match status" value="1"/>
</dbReference>
<dbReference type="InterPro" id="IPR003343">
    <property type="entry name" value="Big_2"/>
</dbReference>
<dbReference type="Pfam" id="PF13360">
    <property type="entry name" value="PQQ_2"/>
    <property type="match status" value="1"/>
</dbReference>